<keyword evidence="2" id="KW-1185">Reference proteome</keyword>
<protein>
    <recommendedName>
        <fullName evidence="3">Tocopherol cyclase</fullName>
    </recommendedName>
</protein>
<evidence type="ECO:0000313" key="2">
    <source>
        <dbReference type="Proteomes" id="UP000632377"/>
    </source>
</evidence>
<dbReference type="RefSeq" id="WP_202748082.1">
    <property type="nucleotide sequence ID" value="NZ_JAESWC010000002.1"/>
</dbReference>
<dbReference type="PANTHER" id="PTHR35309">
    <property type="match status" value="1"/>
</dbReference>
<evidence type="ECO:0000313" key="1">
    <source>
        <dbReference type="EMBL" id="MBL4935473.1"/>
    </source>
</evidence>
<dbReference type="SUPFAM" id="SSF159245">
    <property type="entry name" value="AttH-like"/>
    <property type="match status" value="1"/>
</dbReference>
<dbReference type="InterPro" id="IPR025893">
    <property type="entry name" value="Tocopherol_cyclase"/>
</dbReference>
<comment type="caution">
    <text evidence="1">The sequence shown here is derived from an EMBL/GenBank/DDBJ whole genome shotgun (WGS) entry which is preliminary data.</text>
</comment>
<dbReference type="EMBL" id="JAESWC010000002">
    <property type="protein sequence ID" value="MBL4935473.1"/>
    <property type="molecule type" value="Genomic_DNA"/>
</dbReference>
<dbReference type="Proteomes" id="UP000632377">
    <property type="component" value="Unassembled WGS sequence"/>
</dbReference>
<dbReference type="Pfam" id="PF14249">
    <property type="entry name" value="Tocopherol_cycl"/>
    <property type="match status" value="1"/>
</dbReference>
<accession>A0ABS1T7Z7</accession>
<name>A0ABS1T7Z7_9CLOT</name>
<sequence length="329" mass="38160">MFKSIKSPDIYHGGNKKYNFFEGWYFKIVHPYREITYCFIPGIFLSNKRQYSHSFIQVLKGHESSFNYLTYKRDDFKASSNKFDVSVGNSKFSLNKIEININEQGEKIHGNLEFNNIIKWPDTFINPGSMGFYNYLTFMQCYSHVCAIDGYIKGSLNVNGENIDFTGGEVYIEKNWGKAFPYSYIWVQGNSFNNGSGAITASIGHVPMLFTSFTGFLIGINANNKFYKFTTINKSRLLIRFEEESIILEARNKDYMLKLRGNYKKKDFMNLYAPREDNMVPIARETLQGRLEVTLYDKKTKRKIFNDCCRGAGIEFSGNYKGLMTNNNY</sequence>
<proteinExistence type="predicted"/>
<evidence type="ECO:0008006" key="3">
    <source>
        <dbReference type="Google" id="ProtNLM"/>
    </source>
</evidence>
<gene>
    <name evidence="1" type="ORF">JK636_06835</name>
</gene>
<reference evidence="1 2" key="1">
    <citation type="submission" date="2021-01" db="EMBL/GenBank/DDBJ databases">
        <title>Genome public.</title>
        <authorList>
            <person name="Liu C."/>
            <person name="Sun Q."/>
        </authorList>
    </citation>
    <scope>NUCLEOTIDE SEQUENCE [LARGE SCALE GENOMIC DNA]</scope>
    <source>
        <strain evidence="1 2">YIM B02515</strain>
    </source>
</reference>
<organism evidence="1 2">
    <name type="scientific">Clostridium rhizosphaerae</name>
    <dbReference type="NCBI Taxonomy" id="2803861"/>
    <lineage>
        <taxon>Bacteria</taxon>
        <taxon>Bacillati</taxon>
        <taxon>Bacillota</taxon>
        <taxon>Clostridia</taxon>
        <taxon>Eubacteriales</taxon>
        <taxon>Clostridiaceae</taxon>
        <taxon>Clostridium</taxon>
    </lineage>
</organism>
<dbReference type="PANTHER" id="PTHR35309:SF4">
    <property type="entry name" value="TOCOPHEROL CYCLASE"/>
    <property type="match status" value="1"/>
</dbReference>